<evidence type="ECO:0000313" key="1">
    <source>
        <dbReference type="EMBL" id="MBL7630617.1"/>
    </source>
</evidence>
<dbReference type="GO" id="GO:0003677">
    <property type="term" value="F:DNA binding"/>
    <property type="evidence" value="ECO:0007669"/>
    <property type="project" value="InterPro"/>
</dbReference>
<protein>
    <submittedName>
        <fullName evidence="1">Helix-turn-helix domain-containing protein</fullName>
    </submittedName>
</protein>
<dbReference type="InterPro" id="IPR001387">
    <property type="entry name" value="Cro/C1-type_HTH"/>
</dbReference>
<dbReference type="Gene3D" id="1.10.260.40">
    <property type="entry name" value="lambda repressor-like DNA-binding domains"/>
    <property type="match status" value="1"/>
</dbReference>
<proteinExistence type="predicted"/>
<dbReference type="CDD" id="cd00093">
    <property type="entry name" value="HTH_XRE"/>
    <property type="match status" value="1"/>
</dbReference>
<dbReference type="Pfam" id="PF13560">
    <property type="entry name" value="HTH_31"/>
    <property type="match status" value="1"/>
</dbReference>
<dbReference type="SUPFAM" id="SSF47413">
    <property type="entry name" value="lambda repressor-like DNA-binding domains"/>
    <property type="match status" value="1"/>
</dbReference>
<keyword evidence="2" id="KW-1185">Reference proteome</keyword>
<reference evidence="1" key="1">
    <citation type="submission" date="2020-12" db="EMBL/GenBank/DDBJ databases">
        <title>Genomic characterization of non-nitrogen-fixing Frankia strains.</title>
        <authorList>
            <person name="Carlos-Shanley C."/>
            <person name="Guerra T."/>
            <person name="Hahn D."/>
        </authorList>
    </citation>
    <scope>NUCLEOTIDE SEQUENCE</scope>
    <source>
        <strain evidence="1">CN6</strain>
    </source>
</reference>
<comment type="caution">
    <text evidence="1">The sequence shown here is derived from an EMBL/GenBank/DDBJ whole genome shotgun (WGS) entry which is preliminary data.</text>
</comment>
<evidence type="ECO:0000313" key="2">
    <source>
        <dbReference type="Proteomes" id="UP000604475"/>
    </source>
</evidence>
<organism evidence="1 2">
    <name type="scientific">Frankia nepalensis</name>
    <dbReference type="NCBI Taxonomy" id="1836974"/>
    <lineage>
        <taxon>Bacteria</taxon>
        <taxon>Bacillati</taxon>
        <taxon>Actinomycetota</taxon>
        <taxon>Actinomycetes</taxon>
        <taxon>Frankiales</taxon>
        <taxon>Frankiaceae</taxon>
        <taxon>Frankia</taxon>
    </lineage>
</organism>
<dbReference type="AlphaFoldDB" id="A0A937UQU9"/>
<gene>
    <name evidence="1" type="ORF">I7412_26345</name>
</gene>
<dbReference type="RefSeq" id="WP_203002489.1">
    <property type="nucleotide sequence ID" value="NZ_JADWYU010000084.1"/>
</dbReference>
<dbReference type="Proteomes" id="UP000604475">
    <property type="component" value="Unassembled WGS sequence"/>
</dbReference>
<name>A0A937UQU9_9ACTN</name>
<accession>A0A937UQU9</accession>
<dbReference type="EMBL" id="JAEACQ010000252">
    <property type="protein sequence ID" value="MBL7630617.1"/>
    <property type="molecule type" value="Genomic_DNA"/>
</dbReference>
<sequence length="348" mass="38557">MSEANRTLAQRLRRQREAVEGRLTQPQVARALGVSVATVSSDENIARGIPLTRLGKYATFYAAPRADEDARARLAAEDELTDEERAARDDLLDELKALRGAAAPVPDPPASMLPNAAPRRTWRFDDEAPVRVVCGQIPVEARSPLASPDNLNHTEMFSFADADALVELFGHIRAENPALDVRFRTSAGMGSDDVSGHLVLLGGLGWNQATVWYTRQADVPVTQISDPDFPDGEIFEVTRDGGRRKYVPRMADNPDLGLVEDLGLLVRIANPFNRSRTLTICNGVYSRGVLGAVRCLTDANLRERNEQYIFDRFGEAGEFGILMRVRVLRGKTITPDLHDPDIRLFEWP</sequence>
<dbReference type="InterPro" id="IPR010982">
    <property type="entry name" value="Lambda_DNA-bd_dom_sf"/>
</dbReference>